<feature type="active site" description="Proton acceptor" evidence="8">
    <location>
        <position position="65"/>
    </location>
</feature>
<dbReference type="AlphaFoldDB" id="H1LBQ1"/>
<dbReference type="Proteomes" id="UP000005025">
    <property type="component" value="Unassembled WGS sequence"/>
</dbReference>
<evidence type="ECO:0000313" key="14">
    <source>
        <dbReference type="Proteomes" id="UP000005025"/>
    </source>
</evidence>
<dbReference type="InterPro" id="IPR005888">
    <property type="entry name" value="dTDP_Gluc_deHydtase"/>
</dbReference>
<evidence type="ECO:0000256" key="1">
    <source>
        <dbReference type="ARBA" id="ARBA00001539"/>
    </source>
</evidence>
<comment type="cofactor">
    <cofactor evidence="2 10">
        <name>NAD(+)</name>
        <dbReference type="ChEBI" id="CHEBI:57540"/>
    </cofactor>
</comment>
<dbReference type="OrthoDB" id="9811743at2"/>
<evidence type="ECO:0000256" key="4">
    <source>
        <dbReference type="ARBA" id="ARBA00011990"/>
    </source>
</evidence>
<dbReference type="GO" id="GO:0009225">
    <property type="term" value="P:nucleotide-sugar metabolic process"/>
    <property type="evidence" value="ECO:0007669"/>
    <property type="project" value="InterPro"/>
</dbReference>
<keyword evidence="6" id="KW-0520">NAD</keyword>
<dbReference type="PANTHER" id="PTHR43000">
    <property type="entry name" value="DTDP-D-GLUCOSE 4,6-DEHYDRATASE-RELATED"/>
    <property type="match status" value="1"/>
</dbReference>
<dbReference type="HOGENOM" id="CLU_504125_0_0_9"/>
<name>H1LBQ1_9LACO</name>
<evidence type="ECO:0000256" key="7">
    <source>
        <dbReference type="ARBA" id="ARBA00023239"/>
    </source>
</evidence>
<accession>H1LBQ1</accession>
<dbReference type="InterPro" id="IPR011051">
    <property type="entry name" value="RmlC_Cupin_sf"/>
</dbReference>
<evidence type="ECO:0000256" key="11">
    <source>
        <dbReference type="SAM" id="MobiDB-lite"/>
    </source>
</evidence>
<organism evidence="13 14">
    <name type="scientific">Lentilactobacillus kisonensis F0435</name>
    <dbReference type="NCBI Taxonomy" id="797516"/>
    <lineage>
        <taxon>Bacteria</taxon>
        <taxon>Bacillati</taxon>
        <taxon>Bacillota</taxon>
        <taxon>Bacilli</taxon>
        <taxon>Lactobacillales</taxon>
        <taxon>Lactobacillaceae</taxon>
        <taxon>Lentilactobacillus</taxon>
    </lineage>
</organism>
<evidence type="ECO:0000256" key="5">
    <source>
        <dbReference type="ARBA" id="ARBA00016977"/>
    </source>
</evidence>
<feature type="compositionally biased region" description="Basic and acidic residues" evidence="11">
    <location>
        <begin position="336"/>
        <end position="345"/>
    </location>
</feature>
<dbReference type="Pfam" id="PF00908">
    <property type="entry name" value="dTDP_sugar_isom"/>
    <property type="match status" value="1"/>
</dbReference>
<dbReference type="STRING" id="797516.HMPREF9104_00011"/>
<dbReference type="NCBIfam" id="TIGR01221">
    <property type="entry name" value="rmlC"/>
    <property type="match status" value="1"/>
</dbReference>
<dbReference type="Pfam" id="PF16363">
    <property type="entry name" value="GDP_Man_Dehyd"/>
    <property type="match status" value="1"/>
</dbReference>
<dbReference type="SUPFAM" id="SSF51182">
    <property type="entry name" value="RmlC-like cupins"/>
    <property type="match status" value="1"/>
</dbReference>
<comment type="catalytic activity">
    <reaction evidence="1 10">
        <text>dTDP-alpha-D-glucose = dTDP-4-dehydro-6-deoxy-alpha-D-glucose + H2O</text>
        <dbReference type="Rhea" id="RHEA:17221"/>
        <dbReference type="ChEBI" id="CHEBI:15377"/>
        <dbReference type="ChEBI" id="CHEBI:57477"/>
        <dbReference type="ChEBI" id="CHEBI:57649"/>
        <dbReference type="EC" id="4.2.1.46"/>
    </reaction>
</comment>
<dbReference type="GO" id="GO:0008830">
    <property type="term" value="F:dTDP-4-dehydrorhamnose 3,5-epimerase activity"/>
    <property type="evidence" value="ECO:0007669"/>
    <property type="project" value="InterPro"/>
</dbReference>
<evidence type="ECO:0000259" key="12">
    <source>
        <dbReference type="Pfam" id="PF16363"/>
    </source>
</evidence>
<evidence type="ECO:0000256" key="10">
    <source>
        <dbReference type="RuleBase" id="RU004473"/>
    </source>
</evidence>
<dbReference type="Gene3D" id="3.40.50.720">
    <property type="entry name" value="NAD(P)-binding Rossmann-like Domain"/>
    <property type="match status" value="1"/>
</dbReference>
<dbReference type="PATRIC" id="fig|797516.3.peg.11"/>
<gene>
    <name evidence="13" type="ORF">HMPREF9104_00011</name>
</gene>
<feature type="site" description="Participates in a stacking interaction with the thymidine ring of dTDP-4-oxo-6-deoxyglucose" evidence="9">
    <location>
        <position position="141"/>
    </location>
</feature>
<dbReference type="SUPFAM" id="SSF51735">
    <property type="entry name" value="NAD(P)-binding Rossmann-fold domains"/>
    <property type="match status" value="1"/>
</dbReference>
<feature type="compositionally biased region" description="Low complexity" evidence="11">
    <location>
        <begin position="348"/>
        <end position="360"/>
    </location>
</feature>
<dbReference type="EC" id="4.2.1.46" evidence="4 10"/>
<dbReference type="InterPro" id="IPR016040">
    <property type="entry name" value="NAD(P)-bd_dom"/>
</dbReference>
<feature type="active site" description="Proton donor" evidence="8">
    <location>
        <position position="135"/>
    </location>
</feature>
<evidence type="ECO:0000313" key="13">
    <source>
        <dbReference type="EMBL" id="EHO54728.1"/>
    </source>
</evidence>
<dbReference type="GO" id="GO:0008460">
    <property type="term" value="F:dTDP-glucose 4,6-dehydratase activity"/>
    <property type="evidence" value="ECO:0007669"/>
    <property type="project" value="UniProtKB-EC"/>
</dbReference>
<proteinExistence type="inferred from homology"/>
<dbReference type="Gene3D" id="2.60.120.10">
    <property type="entry name" value="Jelly Rolls"/>
    <property type="match status" value="1"/>
</dbReference>
<feature type="domain" description="NAD(P)-binding" evidence="12">
    <location>
        <begin position="202"/>
        <end position="512"/>
    </location>
</feature>
<comment type="similarity">
    <text evidence="3 10">Belongs to the NAD(P)-dependent epimerase/dehydratase family. dTDP-glucose dehydratase subfamily.</text>
</comment>
<protein>
    <recommendedName>
        <fullName evidence="5 10">dTDP-glucose 4,6-dehydratase</fullName>
        <ecNumber evidence="4 10">4.2.1.46</ecNumber>
    </recommendedName>
</protein>
<dbReference type="Gene3D" id="3.90.25.10">
    <property type="entry name" value="UDP-galactose 4-epimerase, domain 1"/>
    <property type="match status" value="1"/>
</dbReference>
<dbReference type="InterPro" id="IPR036291">
    <property type="entry name" value="NAD(P)-bd_dom_sf"/>
</dbReference>
<comment type="caution">
    <text evidence="13">The sequence shown here is derived from an EMBL/GenBank/DDBJ whole genome shotgun (WGS) entry which is preliminary data.</text>
</comment>
<evidence type="ECO:0000256" key="9">
    <source>
        <dbReference type="PIRSR" id="PIRSR600888-3"/>
    </source>
</evidence>
<dbReference type="InterPro" id="IPR000888">
    <property type="entry name" value="RmlC-like"/>
</dbReference>
<keyword evidence="7 10" id="KW-0456">Lyase</keyword>
<reference evidence="13 14" key="1">
    <citation type="submission" date="2011-09" db="EMBL/GenBank/DDBJ databases">
        <authorList>
            <person name="Weinstock G."/>
            <person name="Sodergren E."/>
            <person name="Clifton S."/>
            <person name="Fulton L."/>
            <person name="Fulton B."/>
            <person name="Courtney L."/>
            <person name="Fronick C."/>
            <person name="Harrison M."/>
            <person name="Strong C."/>
            <person name="Farmer C."/>
            <person name="Delahaunty K."/>
            <person name="Markovic C."/>
            <person name="Hall O."/>
            <person name="Minx P."/>
            <person name="Tomlinson C."/>
            <person name="Mitreva M."/>
            <person name="Hou S."/>
            <person name="Chen J."/>
            <person name="Wollam A."/>
            <person name="Pepin K.H."/>
            <person name="Johnson M."/>
            <person name="Bhonagiri V."/>
            <person name="Zhang X."/>
            <person name="Suruliraj S."/>
            <person name="Warren W."/>
            <person name="Chinwalla A."/>
            <person name="Mardis E.R."/>
            <person name="Wilson R.K."/>
        </authorList>
    </citation>
    <scope>NUCLEOTIDE SEQUENCE [LARGE SCALE GENOMIC DNA]</scope>
    <source>
        <strain evidence="13 14">F0435</strain>
    </source>
</reference>
<evidence type="ECO:0000256" key="6">
    <source>
        <dbReference type="ARBA" id="ARBA00023027"/>
    </source>
</evidence>
<dbReference type="InterPro" id="IPR014710">
    <property type="entry name" value="RmlC-like_jellyroll"/>
</dbReference>
<dbReference type="CDD" id="cd00438">
    <property type="entry name" value="cupin_RmlC"/>
    <property type="match status" value="1"/>
</dbReference>
<dbReference type="CDD" id="cd05246">
    <property type="entry name" value="dTDP_GD_SDR_e"/>
    <property type="match status" value="1"/>
</dbReference>
<evidence type="ECO:0000256" key="3">
    <source>
        <dbReference type="ARBA" id="ARBA00008178"/>
    </source>
</evidence>
<feature type="region of interest" description="Disordered" evidence="11">
    <location>
        <begin position="336"/>
        <end position="360"/>
    </location>
</feature>
<dbReference type="NCBIfam" id="TIGR01181">
    <property type="entry name" value="dTDP_gluc_dehyt"/>
    <property type="match status" value="1"/>
</dbReference>
<dbReference type="EMBL" id="AGRJ01000002">
    <property type="protein sequence ID" value="EHO54728.1"/>
    <property type="molecule type" value="Genomic_DNA"/>
</dbReference>
<evidence type="ECO:0000256" key="2">
    <source>
        <dbReference type="ARBA" id="ARBA00001911"/>
    </source>
</evidence>
<evidence type="ECO:0000256" key="8">
    <source>
        <dbReference type="PIRSR" id="PIRSR600888-1"/>
    </source>
</evidence>
<sequence>MGKLKISTTRLQDVKIIEPTVFSDYRGFFEETYSDRDFKEIGITFNFIQDNQSLSSQAGVLRGLHFQRGRASQTKLIRVVTGAVLDVIVDVRKGSPTYKQWEGYIISESNHRQLLVPKGFAHGFVTLTDNVNFLYKCDNYYNAKADGGFSFKSPELDINWPIDFNRAIISEKDAHQPTFTEFEKNNPFVYGEIWRMTMNNLIVTGGAGFIGSNFVHYVVDYHPEVKHITVLDKLTYAGNKENLADLPTDRVELVVGDICDAGLVDKLISNADAVVHYAAESHNDNSLIDPLPFIQTNIIGTYTLIQACAKYDVRFHHISTDEVYGDLPLRKDLPGHGEGVGEKFTPDSQYKPSSPYSSSKASSDLLVRAWVRSFGLRATISNCSNNYGPYQHIEKFIPRQITNILSGIRPKLYGSGENVRDWIHTNDHSSAVWKILIQGKIGETYLIGADGEKSNKEVLELILKLMGKPIDFYDHVKDRRGHDLRYAIDSSKLRNDLGWTPEFTNFEQGLKHTIDWYANNEKWWKDKKSMVEANYAKNGQ</sequence>